<dbReference type="RefSeq" id="WP_218124990.1">
    <property type="nucleotide sequence ID" value="NZ_FNAD01000001.1"/>
</dbReference>
<evidence type="ECO:0000313" key="7">
    <source>
        <dbReference type="EMBL" id="SDD00612.1"/>
    </source>
</evidence>
<feature type="signal peptide" evidence="6">
    <location>
        <begin position="1"/>
        <end position="16"/>
    </location>
</feature>
<dbReference type="InterPro" id="IPR044878">
    <property type="entry name" value="UbiA_sf"/>
</dbReference>
<evidence type="ECO:0000256" key="4">
    <source>
        <dbReference type="ARBA" id="ARBA00023136"/>
    </source>
</evidence>
<evidence type="ECO:0000313" key="8">
    <source>
        <dbReference type="Proteomes" id="UP000198949"/>
    </source>
</evidence>
<dbReference type="STRING" id="58114.SAMN05216270_101345"/>
<dbReference type="EMBL" id="FNAD01000001">
    <property type="protein sequence ID" value="SDD00612.1"/>
    <property type="molecule type" value="Genomic_DNA"/>
</dbReference>
<feature type="transmembrane region" description="Helical" evidence="5">
    <location>
        <begin position="32"/>
        <end position="56"/>
    </location>
</feature>
<evidence type="ECO:0000256" key="6">
    <source>
        <dbReference type="SAM" id="SignalP"/>
    </source>
</evidence>
<feature type="chain" id="PRO_5011460589" evidence="6">
    <location>
        <begin position="17"/>
        <end position="272"/>
    </location>
</feature>
<name>A0A1G6R7K5_9ACTN</name>
<feature type="transmembrane region" description="Helical" evidence="5">
    <location>
        <begin position="220"/>
        <end position="241"/>
    </location>
</feature>
<dbReference type="GO" id="GO:0016765">
    <property type="term" value="F:transferase activity, transferring alkyl or aryl (other than methyl) groups"/>
    <property type="evidence" value="ECO:0007669"/>
    <property type="project" value="InterPro"/>
</dbReference>
<dbReference type="GO" id="GO:0016020">
    <property type="term" value="C:membrane"/>
    <property type="evidence" value="ECO:0007669"/>
    <property type="project" value="UniProtKB-SubCell"/>
</dbReference>
<dbReference type="Proteomes" id="UP000198949">
    <property type="component" value="Unassembled WGS sequence"/>
</dbReference>
<gene>
    <name evidence="7" type="ORF">SAMN05216270_101345</name>
</gene>
<keyword evidence="7" id="KW-0808">Transferase</keyword>
<feature type="transmembrane region" description="Helical" evidence="5">
    <location>
        <begin position="155"/>
        <end position="173"/>
    </location>
</feature>
<comment type="subcellular location">
    <subcellularLocation>
        <location evidence="1">Membrane</location>
        <topology evidence="1">Multi-pass membrane protein</topology>
    </subcellularLocation>
</comment>
<sequence length="272" mass="26793">MTKALLLASHPLPALAVTLVAAGLALTTDRPLSGVIAVATAILAGQLSVGWLNDLVDAPRDAQAGRAGKPLAAGEIHPAIVSMAIALAAPAAVLLTLLSGVPAALAHLAALLSAWAYDLGVKGTPFSVAPFAISFGLLPAIVSLGEPGAPWPPPWLMAAAAALGCAAHFVNVLPDLADDAATGVRGLPHRLGPLATKLAAAALVLTASALLAFAPPGPPSTLVLASVPFAAAVLAVGLVLGRKPGSRAAFRAVLLVALVDVVLLLHTGVSAG</sequence>
<evidence type="ECO:0000256" key="1">
    <source>
        <dbReference type="ARBA" id="ARBA00004141"/>
    </source>
</evidence>
<evidence type="ECO:0000256" key="3">
    <source>
        <dbReference type="ARBA" id="ARBA00022989"/>
    </source>
</evidence>
<dbReference type="AlphaFoldDB" id="A0A1G6R7K5"/>
<evidence type="ECO:0000256" key="2">
    <source>
        <dbReference type="ARBA" id="ARBA00022692"/>
    </source>
</evidence>
<accession>A0A1G6R7K5</accession>
<keyword evidence="8" id="KW-1185">Reference proteome</keyword>
<dbReference type="Gene3D" id="1.10.357.140">
    <property type="entry name" value="UbiA prenyltransferase"/>
    <property type="match status" value="1"/>
</dbReference>
<keyword evidence="6" id="KW-0732">Signal</keyword>
<evidence type="ECO:0000256" key="5">
    <source>
        <dbReference type="SAM" id="Phobius"/>
    </source>
</evidence>
<feature type="transmembrane region" description="Helical" evidence="5">
    <location>
        <begin position="194"/>
        <end position="214"/>
    </location>
</feature>
<keyword evidence="3 5" id="KW-1133">Transmembrane helix</keyword>
<keyword evidence="2 5" id="KW-0812">Transmembrane</keyword>
<reference evidence="8" key="1">
    <citation type="submission" date="2016-10" db="EMBL/GenBank/DDBJ databases">
        <authorList>
            <person name="Varghese N."/>
            <person name="Submissions S."/>
        </authorList>
    </citation>
    <scope>NUCLEOTIDE SEQUENCE [LARGE SCALE GENOMIC DNA]</scope>
    <source>
        <strain evidence="8">CGMCC 4.3516</strain>
    </source>
</reference>
<keyword evidence="4 5" id="KW-0472">Membrane</keyword>
<dbReference type="Pfam" id="PF01040">
    <property type="entry name" value="UbiA"/>
    <property type="match status" value="1"/>
</dbReference>
<dbReference type="InterPro" id="IPR000537">
    <property type="entry name" value="UbiA_prenyltransferase"/>
</dbReference>
<feature type="transmembrane region" description="Helical" evidence="5">
    <location>
        <begin position="128"/>
        <end position="149"/>
    </location>
</feature>
<feature type="transmembrane region" description="Helical" evidence="5">
    <location>
        <begin position="248"/>
        <end position="269"/>
    </location>
</feature>
<protein>
    <submittedName>
        <fullName evidence="7">4-hydroxybenzoate polyprenyltransferase</fullName>
    </submittedName>
</protein>
<proteinExistence type="predicted"/>
<feature type="transmembrane region" description="Helical" evidence="5">
    <location>
        <begin position="76"/>
        <end position="98"/>
    </location>
</feature>
<organism evidence="7 8">
    <name type="scientific">Glycomyces harbinensis</name>
    <dbReference type="NCBI Taxonomy" id="58114"/>
    <lineage>
        <taxon>Bacteria</taxon>
        <taxon>Bacillati</taxon>
        <taxon>Actinomycetota</taxon>
        <taxon>Actinomycetes</taxon>
        <taxon>Glycomycetales</taxon>
        <taxon>Glycomycetaceae</taxon>
        <taxon>Glycomyces</taxon>
    </lineage>
</organism>